<gene>
    <name evidence="1" type="ORF">NTEN_LOCUS19464</name>
</gene>
<dbReference type="Proteomes" id="UP000479000">
    <property type="component" value="Unassembled WGS sequence"/>
</dbReference>
<dbReference type="EMBL" id="CADCXU010028516">
    <property type="protein sequence ID" value="CAB0015091.1"/>
    <property type="molecule type" value="Genomic_DNA"/>
</dbReference>
<organism evidence="1 2">
    <name type="scientific">Nesidiocoris tenuis</name>
    <dbReference type="NCBI Taxonomy" id="355587"/>
    <lineage>
        <taxon>Eukaryota</taxon>
        <taxon>Metazoa</taxon>
        <taxon>Ecdysozoa</taxon>
        <taxon>Arthropoda</taxon>
        <taxon>Hexapoda</taxon>
        <taxon>Insecta</taxon>
        <taxon>Pterygota</taxon>
        <taxon>Neoptera</taxon>
        <taxon>Paraneoptera</taxon>
        <taxon>Hemiptera</taxon>
        <taxon>Heteroptera</taxon>
        <taxon>Panheteroptera</taxon>
        <taxon>Cimicomorpha</taxon>
        <taxon>Miridae</taxon>
        <taxon>Dicyphina</taxon>
        <taxon>Nesidiocoris</taxon>
    </lineage>
</organism>
<keyword evidence="2" id="KW-1185">Reference proteome</keyword>
<dbReference type="AlphaFoldDB" id="A0A6H5HBJ3"/>
<name>A0A6H5HBJ3_9HEMI</name>
<sequence>MKQVYCHRKVYRIVKEKRSFTNPRHHRGGYSTLRSRDEFIIDASLIRPCYGANVLGFHQAIMIRYPNVNAAAIVGSHRMQFLDKL</sequence>
<proteinExistence type="predicted"/>
<evidence type="ECO:0000313" key="2">
    <source>
        <dbReference type="Proteomes" id="UP000479000"/>
    </source>
</evidence>
<reference evidence="1 2" key="1">
    <citation type="submission" date="2020-02" db="EMBL/GenBank/DDBJ databases">
        <authorList>
            <person name="Ferguson B K."/>
        </authorList>
    </citation>
    <scope>NUCLEOTIDE SEQUENCE [LARGE SCALE GENOMIC DNA]</scope>
</reference>
<evidence type="ECO:0000313" key="1">
    <source>
        <dbReference type="EMBL" id="CAB0015091.1"/>
    </source>
</evidence>
<protein>
    <submittedName>
        <fullName evidence="1">Uncharacterized protein</fullName>
    </submittedName>
</protein>
<accession>A0A6H5HBJ3</accession>